<keyword evidence="2" id="KW-1185">Reference proteome</keyword>
<sequence>MSSTIGYYNGTAEFKLTPLTDRDYDEPPCEPLRNISVTSSWNSILSIIEPGSKNIGSNPVNLVLNSFLPNYDWSKSPRLGLLWGNEGLLWPLLSAIPTWSNESTTDNFNLTSSKASSAFHLSGMVNKGASSSSFPMSNFSFPACNSSMETGNWTVELQVGKWPLTKGWSGFRLPTTNTSFNDRTANVSISGIFRATAWLHTNASRTLAVGSSILGSLELEFRGILDPYHSDVLDMDSPTPKWLRTVGFGNNSLNIDNDATSAAATSWALRGGSIIVLPVLSLILNIS</sequence>
<dbReference type="STRING" id="1392250.A0A2I2G7F1"/>
<organism evidence="1 2">
    <name type="scientific">Aspergillus steynii IBT 23096</name>
    <dbReference type="NCBI Taxonomy" id="1392250"/>
    <lineage>
        <taxon>Eukaryota</taxon>
        <taxon>Fungi</taxon>
        <taxon>Dikarya</taxon>
        <taxon>Ascomycota</taxon>
        <taxon>Pezizomycotina</taxon>
        <taxon>Eurotiomycetes</taxon>
        <taxon>Eurotiomycetidae</taxon>
        <taxon>Eurotiales</taxon>
        <taxon>Aspergillaceae</taxon>
        <taxon>Aspergillus</taxon>
        <taxon>Aspergillus subgen. Circumdati</taxon>
    </lineage>
</organism>
<accession>A0A2I2G7F1</accession>
<dbReference type="AlphaFoldDB" id="A0A2I2G7F1"/>
<dbReference type="OrthoDB" id="5054768at2759"/>
<evidence type="ECO:0000313" key="1">
    <source>
        <dbReference type="EMBL" id="PLB48805.1"/>
    </source>
</evidence>
<dbReference type="GeneID" id="36553331"/>
<gene>
    <name evidence="1" type="ORF">P170DRAFT_383111</name>
</gene>
<dbReference type="Proteomes" id="UP000234275">
    <property type="component" value="Unassembled WGS sequence"/>
</dbReference>
<protein>
    <submittedName>
        <fullName evidence="1">Uncharacterized protein</fullName>
    </submittedName>
</protein>
<evidence type="ECO:0000313" key="2">
    <source>
        <dbReference type="Proteomes" id="UP000234275"/>
    </source>
</evidence>
<reference evidence="1 2" key="1">
    <citation type="submission" date="2016-12" db="EMBL/GenBank/DDBJ databases">
        <title>The genomes of Aspergillus section Nigri reveals drivers in fungal speciation.</title>
        <authorList>
            <consortium name="DOE Joint Genome Institute"/>
            <person name="Vesth T.C."/>
            <person name="Nybo J."/>
            <person name="Theobald S."/>
            <person name="Brandl J."/>
            <person name="Frisvad J.C."/>
            <person name="Nielsen K.F."/>
            <person name="Lyhne E.K."/>
            <person name="Kogle M.E."/>
            <person name="Kuo A."/>
            <person name="Riley R."/>
            <person name="Clum A."/>
            <person name="Nolan M."/>
            <person name="Lipzen A."/>
            <person name="Salamov A."/>
            <person name="Henrissat B."/>
            <person name="Wiebenga A."/>
            <person name="De Vries R.P."/>
            <person name="Grigoriev I.V."/>
            <person name="Mortensen U.H."/>
            <person name="Andersen M.R."/>
            <person name="Baker S.E."/>
        </authorList>
    </citation>
    <scope>NUCLEOTIDE SEQUENCE [LARGE SCALE GENOMIC DNA]</scope>
    <source>
        <strain evidence="1 2">IBT 23096</strain>
    </source>
</reference>
<dbReference type="VEuPathDB" id="FungiDB:P170DRAFT_383111"/>
<proteinExistence type="predicted"/>
<comment type="caution">
    <text evidence="1">The sequence shown here is derived from an EMBL/GenBank/DDBJ whole genome shotgun (WGS) entry which is preliminary data.</text>
</comment>
<name>A0A2I2G7F1_9EURO</name>
<dbReference type="RefSeq" id="XP_024704107.1">
    <property type="nucleotide sequence ID" value="XM_024845632.1"/>
</dbReference>
<dbReference type="EMBL" id="MSFO01000004">
    <property type="protein sequence ID" value="PLB48805.1"/>
    <property type="molecule type" value="Genomic_DNA"/>
</dbReference>